<evidence type="ECO:0000256" key="1">
    <source>
        <dbReference type="ARBA" id="ARBA00022676"/>
    </source>
</evidence>
<evidence type="ECO:0000256" key="3">
    <source>
        <dbReference type="ARBA" id="ARBA00022692"/>
    </source>
</evidence>
<evidence type="ECO:0000256" key="5">
    <source>
        <dbReference type="ARBA" id="ARBA00022984"/>
    </source>
</evidence>
<evidence type="ECO:0000313" key="10">
    <source>
        <dbReference type="Proteomes" id="UP001461960"/>
    </source>
</evidence>
<keyword evidence="3" id="KW-0812">Transmembrane</keyword>
<keyword evidence="6" id="KW-1133">Transmembrane helix</keyword>
<evidence type="ECO:0000256" key="4">
    <source>
        <dbReference type="ARBA" id="ARBA00022960"/>
    </source>
</evidence>
<keyword evidence="1" id="KW-0328">Glycosyltransferase</keyword>
<dbReference type="PANTHER" id="PTHR32282">
    <property type="entry name" value="BINDING PROTEIN TRANSPEPTIDASE, PUTATIVE-RELATED"/>
    <property type="match status" value="1"/>
</dbReference>
<dbReference type="InterPro" id="IPR050396">
    <property type="entry name" value="Glycosyltr_51/Transpeptidase"/>
</dbReference>
<sequence>GRKYFSANRIGNYPSNAIKIVNENDIIRFVPTNNGGWKLAQIPDVQGSLVSLNTDTGSVKALVGGFDFNHCKFNRALQGWRQQGSRIKPLVY</sequence>
<feature type="non-terminal residue" evidence="9">
    <location>
        <position position="92"/>
    </location>
</feature>
<dbReference type="Proteomes" id="UP001461960">
    <property type="component" value="Unassembled WGS sequence"/>
</dbReference>
<dbReference type="SUPFAM" id="SSF56601">
    <property type="entry name" value="beta-lactamase/transpeptidase-like"/>
    <property type="match status" value="1"/>
</dbReference>
<evidence type="ECO:0000256" key="7">
    <source>
        <dbReference type="ARBA" id="ARBA00023136"/>
    </source>
</evidence>
<dbReference type="Gene3D" id="3.40.710.10">
    <property type="entry name" value="DD-peptidase/beta-lactamase superfamily"/>
    <property type="match status" value="1"/>
</dbReference>
<feature type="non-terminal residue" evidence="9">
    <location>
        <position position="1"/>
    </location>
</feature>
<dbReference type="InterPro" id="IPR012338">
    <property type="entry name" value="Beta-lactam/transpept-like"/>
</dbReference>
<comment type="caution">
    <text evidence="9">The sequence shown here is derived from an EMBL/GenBank/DDBJ whole genome shotgun (WGS) entry which is preliminary data.</text>
</comment>
<dbReference type="PANTHER" id="PTHR32282:SF27">
    <property type="entry name" value="PENICILLIN-BINDING PROTEIN 1A"/>
    <property type="match status" value="1"/>
</dbReference>
<organism evidence="9 10">
    <name type="scientific">Psychrobacter saeujeotis</name>
    <dbReference type="NCBI Taxonomy" id="3143436"/>
    <lineage>
        <taxon>Bacteria</taxon>
        <taxon>Pseudomonadati</taxon>
        <taxon>Pseudomonadota</taxon>
        <taxon>Gammaproteobacteria</taxon>
        <taxon>Moraxellales</taxon>
        <taxon>Moraxellaceae</taxon>
        <taxon>Psychrobacter</taxon>
    </lineage>
</organism>
<evidence type="ECO:0000256" key="8">
    <source>
        <dbReference type="ARBA" id="ARBA00023316"/>
    </source>
</evidence>
<accession>A0ABU9XCQ5</accession>
<keyword evidence="4" id="KW-0133">Cell shape</keyword>
<name>A0ABU9XCQ5_9GAMM</name>
<protein>
    <submittedName>
        <fullName evidence="9">Penicillin-binding protein 1A</fullName>
    </submittedName>
</protein>
<keyword evidence="2" id="KW-0808">Transferase</keyword>
<evidence type="ECO:0000313" key="9">
    <source>
        <dbReference type="EMBL" id="MEN2752699.1"/>
    </source>
</evidence>
<dbReference type="EMBL" id="JBDGHN010000063">
    <property type="protein sequence ID" value="MEN2752699.1"/>
    <property type="molecule type" value="Genomic_DNA"/>
</dbReference>
<reference evidence="9 10" key="1">
    <citation type="submission" date="2024-05" db="EMBL/GenBank/DDBJ databases">
        <authorList>
            <person name="Kim H.-Y."/>
            <person name="Kim E."/>
            <person name="Cai Y."/>
            <person name="Yang S.-M."/>
            <person name="Lee W."/>
        </authorList>
    </citation>
    <scope>NUCLEOTIDE SEQUENCE [LARGE SCALE GENOMIC DNA]</scope>
    <source>
        <strain evidence="9 10">FBL11</strain>
    </source>
</reference>
<keyword evidence="5" id="KW-0573">Peptidoglycan synthesis</keyword>
<evidence type="ECO:0000256" key="2">
    <source>
        <dbReference type="ARBA" id="ARBA00022679"/>
    </source>
</evidence>
<evidence type="ECO:0000256" key="6">
    <source>
        <dbReference type="ARBA" id="ARBA00022989"/>
    </source>
</evidence>
<keyword evidence="8" id="KW-0961">Cell wall biogenesis/degradation</keyword>
<proteinExistence type="predicted"/>
<keyword evidence="10" id="KW-1185">Reference proteome</keyword>
<gene>
    <name evidence="9" type="ORF">AAIR29_13810</name>
</gene>
<keyword evidence="7" id="KW-0472">Membrane</keyword>